<keyword evidence="1" id="KW-0812">Transmembrane</keyword>
<sequence>PARRTYAFKHIAYKAVSIAAAVVFLTAIGLRLFKNGDSKPGVQYALIIPRAIWESDDIATADADLAIFTIEIEQIEDELLTLQFGEDDANGDSSVTELEMELIEINNSDFWKG</sequence>
<protein>
    <submittedName>
        <fullName evidence="2">Uncharacterized protein</fullName>
    </submittedName>
</protein>
<comment type="caution">
    <text evidence="2">The sequence shown here is derived from an EMBL/GenBank/DDBJ whole genome shotgun (WGS) entry which is preliminary data.</text>
</comment>
<proteinExistence type="predicted"/>
<dbReference type="AlphaFoldDB" id="X0RV80"/>
<reference evidence="2" key="1">
    <citation type="journal article" date="2014" name="Front. Microbiol.">
        <title>High frequency of phylogenetically diverse reductive dehalogenase-homologous genes in deep subseafloor sedimentary metagenomes.</title>
        <authorList>
            <person name="Kawai M."/>
            <person name="Futagami T."/>
            <person name="Toyoda A."/>
            <person name="Takaki Y."/>
            <person name="Nishi S."/>
            <person name="Hori S."/>
            <person name="Arai W."/>
            <person name="Tsubouchi T."/>
            <person name="Morono Y."/>
            <person name="Uchiyama I."/>
            <person name="Ito T."/>
            <person name="Fujiyama A."/>
            <person name="Inagaki F."/>
            <person name="Takami H."/>
        </authorList>
    </citation>
    <scope>NUCLEOTIDE SEQUENCE</scope>
    <source>
        <strain evidence="2">Expedition CK06-06</strain>
    </source>
</reference>
<evidence type="ECO:0000256" key="1">
    <source>
        <dbReference type="SAM" id="Phobius"/>
    </source>
</evidence>
<keyword evidence="1" id="KW-0472">Membrane</keyword>
<name>X0RV80_9ZZZZ</name>
<dbReference type="EMBL" id="BARS01002781">
    <property type="protein sequence ID" value="GAF72698.1"/>
    <property type="molecule type" value="Genomic_DNA"/>
</dbReference>
<accession>X0RV80</accession>
<feature type="transmembrane region" description="Helical" evidence="1">
    <location>
        <begin position="12"/>
        <end position="33"/>
    </location>
</feature>
<evidence type="ECO:0000313" key="2">
    <source>
        <dbReference type="EMBL" id="GAF72698.1"/>
    </source>
</evidence>
<keyword evidence="1" id="KW-1133">Transmembrane helix</keyword>
<gene>
    <name evidence="2" type="ORF">S01H1_05333</name>
</gene>
<organism evidence="2">
    <name type="scientific">marine sediment metagenome</name>
    <dbReference type="NCBI Taxonomy" id="412755"/>
    <lineage>
        <taxon>unclassified sequences</taxon>
        <taxon>metagenomes</taxon>
        <taxon>ecological metagenomes</taxon>
    </lineage>
</organism>
<feature type="non-terminal residue" evidence="2">
    <location>
        <position position="1"/>
    </location>
</feature>